<gene>
    <name evidence="1" type="ORF">EVAR_47793_1</name>
</gene>
<protein>
    <submittedName>
        <fullName evidence="1">Uncharacterized protein</fullName>
    </submittedName>
</protein>
<evidence type="ECO:0000313" key="1">
    <source>
        <dbReference type="EMBL" id="GBP84406.1"/>
    </source>
</evidence>
<reference evidence="1 2" key="1">
    <citation type="journal article" date="2019" name="Commun. Biol.">
        <title>The bagworm genome reveals a unique fibroin gene that provides high tensile strength.</title>
        <authorList>
            <person name="Kono N."/>
            <person name="Nakamura H."/>
            <person name="Ohtoshi R."/>
            <person name="Tomita M."/>
            <person name="Numata K."/>
            <person name="Arakawa K."/>
        </authorList>
    </citation>
    <scope>NUCLEOTIDE SEQUENCE [LARGE SCALE GENOMIC DNA]</scope>
</reference>
<dbReference type="Proteomes" id="UP000299102">
    <property type="component" value="Unassembled WGS sequence"/>
</dbReference>
<dbReference type="AlphaFoldDB" id="A0A4C1Z733"/>
<name>A0A4C1Z733_EUMVA</name>
<evidence type="ECO:0000313" key="2">
    <source>
        <dbReference type="Proteomes" id="UP000299102"/>
    </source>
</evidence>
<sequence>MYVRLCEAGDPRAVTSRDEWPLGGNAAPYAAARAPGELLVSSARRAFITSRPSRLRVFDSESRLKISGAGYR</sequence>
<dbReference type="EMBL" id="BGZK01001677">
    <property type="protein sequence ID" value="GBP84406.1"/>
    <property type="molecule type" value="Genomic_DNA"/>
</dbReference>
<keyword evidence="2" id="KW-1185">Reference proteome</keyword>
<proteinExistence type="predicted"/>
<accession>A0A4C1Z733</accession>
<comment type="caution">
    <text evidence="1">The sequence shown here is derived from an EMBL/GenBank/DDBJ whole genome shotgun (WGS) entry which is preliminary data.</text>
</comment>
<organism evidence="1 2">
    <name type="scientific">Eumeta variegata</name>
    <name type="common">Bagworm moth</name>
    <name type="synonym">Eumeta japonica</name>
    <dbReference type="NCBI Taxonomy" id="151549"/>
    <lineage>
        <taxon>Eukaryota</taxon>
        <taxon>Metazoa</taxon>
        <taxon>Ecdysozoa</taxon>
        <taxon>Arthropoda</taxon>
        <taxon>Hexapoda</taxon>
        <taxon>Insecta</taxon>
        <taxon>Pterygota</taxon>
        <taxon>Neoptera</taxon>
        <taxon>Endopterygota</taxon>
        <taxon>Lepidoptera</taxon>
        <taxon>Glossata</taxon>
        <taxon>Ditrysia</taxon>
        <taxon>Tineoidea</taxon>
        <taxon>Psychidae</taxon>
        <taxon>Oiketicinae</taxon>
        <taxon>Eumeta</taxon>
    </lineage>
</organism>